<keyword evidence="1" id="KW-1133">Transmembrane helix</keyword>
<feature type="transmembrane region" description="Helical" evidence="1">
    <location>
        <begin position="147"/>
        <end position="170"/>
    </location>
</feature>
<reference evidence="2 3" key="1">
    <citation type="submission" date="2020-04" db="EMBL/GenBank/DDBJ databases">
        <title>Genome-Wide Identification of 5-Methylcytosine Sites in Bacterial Genomes By High-Throughput Sequencing of MspJI Restriction Fragments.</title>
        <authorList>
            <person name="Wu V."/>
        </authorList>
    </citation>
    <scope>NUCLEOTIDE SEQUENCE [LARGE SCALE GENOMIC DNA]</scope>
    <source>
        <strain evidence="2 3">S2</strain>
    </source>
</reference>
<keyword evidence="1" id="KW-0812">Transmembrane</keyword>
<reference evidence="2 3" key="2">
    <citation type="submission" date="2020-04" db="EMBL/GenBank/DDBJ databases">
        <authorList>
            <person name="Fomenkov A."/>
            <person name="Anton B.P."/>
            <person name="Roberts R.J."/>
        </authorList>
    </citation>
    <scope>NUCLEOTIDE SEQUENCE [LARGE SCALE GENOMIC DNA]</scope>
    <source>
        <strain evidence="2 3">S2</strain>
    </source>
</reference>
<feature type="transmembrane region" description="Helical" evidence="1">
    <location>
        <begin position="20"/>
        <end position="43"/>
    </location>
</feature>
<feature type="transmembrane region" description="Helical" evidence="1">
    <location>
        <begin position="176"/>
        <end position="195"/>
    </location>
</feature>
<dbReference type="InterPro" id="IPR006938">
    <property type="entry name" value="DUF624"/>
</dbReference>
<feature type="transmembrane region" description="Helical" evidence="1">
    <location>
        <begin position="113"/>
        <end position="135"/>
    </location>
</feature>
<keyword evidence="1" id="KW-0472">Membrane</keyword>
<name>A0A6H1P9V2_PRIMG</name>
<evidence type="ECO:0000256" key="1">
    <source>
        <dbReference type="SAM" id="Phobius"/>
    </source>
</evidence>
<organism evidence="2 3">
    <name type="scientific">Priestia megaterium</name>
    <name type="common">Bacillus megaterium</name>
    <dbReference type="NCBI Taxonomy" id="1404"/>
    <lineage>
        <taxon>Bacteria</taxon>
        <taxon>Bacillati</taxon>
        <taxon>Bacillota</taxon>
        <taxon>Bacilli</taxon>
        <taxon>Bacillales</taxon>
        <taxon>Bacillaceae</taxon>
        <taxon>Priestia</taxon>
    </lineage>
</organism>
<sequence length="212" mass="25044">MKTRGIHQFIYRITELIMQFAYLQLLWIAFTILGLGVFGIFPATAAMFSVIRKWVIGEVDTPVFKTFWKNYKIEFFKVNGLGLILTAIGWLLYFDYHYFAIGVSIGSTILKIMTLLIAYLFITTCIYFFPIFVHFEYRFFAYIKYSFLFSLASPLKTAGLFIITYLFYFLSMKVPALFLFFSGSIISYIWMWYIYRTIARMPSLIKDENDEK</sequence>
<accession>A0A6H1P9V2</accession>
<dbReference type="AlphaFoldDB" id="A0A6H1P9V2"/>
<evidence type="ECO:0000313" key="3">
    <source>
        <dbReference type="Proteomes" id="UP000501868"/>
    </source>
</evidence>
<dbReference type="Proteomes" id="UP000501868">
    <property type="component" value="Chromosome"/>
</dbReference>
<proteinExistence type="predicted"/>
<evidence type="ECO:0000313" key="2">
    <source>
        <dbReference type="EMBL" id="QIZ10359.1"/>
    </source>
</evidence>
<feature type="transmembrane region" description="Helical" evidence="1">
    <location>
        <begin position="75"/>
        <end position="93"/>
    </location>
</feature>
<dbReference type="Pfam" id="PF04854">
    <property type="entry name" value="DUF624"/>
    <property type="match status" value="1"/>
</dbReference>
<protein>
    <submittedName>
        <fullName evidence="2">YesL family protein</fullName>
    </submittedName>
</protein>
<gene>
    <name evidence="2" type="ORF">HFZ78_29635</name>
</gene>
<dbReference type="EMBL" id="CP051128">
    <property type="protein sequence ID" value="QIZ10359.1"/>
    <property type="molecule type" value="Genomic_DNA"/>
</dbReference>